<evidence type="ECO:0000256" key="11">
    <source>
        <dbReference type="ARBA" id="ARBA00045497"/>
    </source>
</evidence>
<dbReference type="GO" id="GO:0015095">
    <property type="term" value="F:magnesium ion transmembrane transporter activity"/>
    <property type="evidence" value="ECO:0007669"/>
    <property type="project" value="TreeGrafter"/>
</dbReference>
<evidence type="ECO:0000256" key="3">
    <source>
        <dbReference type="ARBA" id="ARBA00022448"/>
    </source>
</evidence>
<keyword evidence="7 12" id="KW-1133">Transmembrane helix</keyword>
<evidence type="ECO:0000256" key="4">
    <source>
        <dbReference type="ARBA" id="ARBA00022475"/>
    </source>
</evidence>
<evidence type="ECO:0000256" key="10">
    <source>
        <dbReference type="ARBA" id="ARBA00034269"/>
    </source>
</evidence>
<sequence length="303" mass="34382">MKRYALGETLRASEKGEEGGKRVAIVSVEEFREHIRGVPHRKAMMQFLSHMSYCKAQPFGAHLLGTLCVPVKRAHVEGKVCCGFCLEEGRLFLIGGESELSAPLERLKESRFSPDLSLAGFFCALLNAWTDEDAMFLQGVEEALSDMEEGLLGSLPERFYEALIPCRRDLMALHAYYDQLSNMCESLRASASPLVKEEDRLAFGYQADRAERLLGHVESLREYLLHIREMYQTQVDVRQSRMMTVLAVISAIFLPLTLLAGWYGMNFSNMPELRWTYGYPALIVVSAVVVLVEIVIFKKNRWL</sequence>
<keyword evidence="9 12" id="KW-0472">Membrane</keyword>
<dbReference type="GO" id="GO:0050897">
    <property type="term" value="F:cobalt ion binding"/>
    <property type="evidence" value="ECO:0007669"/>
    <property type="project" value="TreeGrafter"/>
</dbReference>
<comment type="caution">
    <text evidence="13">The sequence shown here is derived from an EMBL/GenBank/DDBJ whole genome shotgun (WGS) entry which is preliminary data.</text>
</comment>
<dbReference type="SUPFAM" id="SSF144083">
    <property type="entry name" value="Magnesium transport protein CorA, transmembrane region"/>
    <property type="match status" value="1"/>
</dbReference>
<dbReference type="GO" id="GO:0000287">
    <property type="term" value="F:magnesium ion binding"/>
    <property type="evidence" value="ECO:0007669"/>
    <property type="project" value="TreeGrafter"/>
</dbReference>
<protein>
    <recommendedName>
        <fullName evidence="15">Magnesium transporter</fullName>
    </recommendedName>
</protein>
<keyword evidence="3" id="KW-0813">Transport</keyword>
<dbReference type="CDD" id="cd12826">
    <property type="entry name" value="EcCorA_ZntB-like_u1"/>
    <property type="match status" value="1"/>
</dbReference>
<keyword evidence="8" id="KW-0406">Ion transport</keyword>
<keyword evidence="6" id="KW-0460">Magnesium</keyword>
<dbReference type="GO" id="GO:0005886">
    <property type="term" value="C:plasma membrane"/>
    <property type="evidence" value="ECO:0007669"/>
    <property type="project" value="UniProtKB-SubCell"/>
</dbReference>
<evidence type="ECO:0000256" key="1">
    <source>
        <dbReference type="ARBA" id="ARBA00004651"/>
    </source>
</evidence>
<name>A0A9D1G2H0_9FIRM</name>
<gene>
    <name evidence="13" type="ORF">IAA84_11145</name>
</gene>
<comment type="catalytic activity">
    <reaction evidence="10">
        <text>Mg(2+)(in) = Mg(2+)(out)</text>
        <dbReference type="Rhea" id="RHEA:29827"/>
        <dbReference type="ChEBI" id="CHEBI:18420"/>
    </reaction>
</comment>
<dbReference type="Gene3D" id="1.20.58.340">
    <property type="entry name" value="Magnesium transport protein CorA, transmembrane region"/>
    <property type="match status" value="2"/>
</dbReference>
<dbReference type="PANTHER" id="PTHR46494">
    <property type="entry name" value="CORA FAMILY METAL ION TRANSPORTER (EUROFUNG)"/>
    <property type="match status" value="1"/>
</dbReference>
<accession>A0A9D1G2H0</accession>
<dbReference type="Pfam" id="PF01544">
    <property type="entry name" value="CorA"/>
    <property type="match status" value="1"/>
</dbReference>
<comment type="similarity">
    <text evidence="2">Belongs to the CorA metal ion transporter (MIT) (TC 1.A.35) family.</text>
</comment>
<dbReference type="AlphaFoldDB" id="A0A9D1G2H0"/>
<evidence type="ECO:0000256" key="8">
    <source>
        <dbReference type="ARBA" id="ARBA00023065"/>
    </source>
</evidence>
<dbReference type="FunFam" id="1.20.58.340:FF:000004">
    <property type="entry name" value="Magnesium transport protein CorA"/>
    <property type="match status" value="1"/>
</dbReference>
<reference evidence="13" key="1">
    <citation type="submission" date="2020-10" db="EMBL/GenBank/DDBJ databases">
        <authorList>
            <person name="Gilroy R."/>
        </authorList>
    </citation>
    <scope>NUCLEOTIDE SEQUENCE</scope>
    <source>
        <strain evidence="13">13766</strain>
    </source>
</reference>
<dbReference type="InterPro" id="IPR045861">
    <property type="entry name" value="CorA_cytoplasmic_dom"/>
</dbReference>
<evidence type="ECO:0000256" key="5">
    <source>
        <dbReference type="ARBA" id="ARBA00022692"/>
    </source>
</evidence>
<feature type="transmembrane region" description="Helical" evidence="12">
    <location>
        <begin position="277"/>
        <end position="297"/>
    </location>
</feature>
<dbReference type="EMBL" id="DVJN01000214">
    <property type="protein sequence ID" value="HIS93563.1"/>
    <property type="molecule type" value="Genomic_DNA"/>
</dbReference>
<comment type="function">
    <text evidence="11">Mediates influx of magnesium ions. Alternates between open and closed states. Activated by low cytoplasmic Mg(2+) levels. Inactive when cytoplasmic Mg(2+) levels are high.</text>
</comment>
<dbReference type="InterPro" id="IPR045863">
    <property type="entry name" value="CorA_TM1_TM2"/>
</dbReference>
<dbReference type="GO" id="GO:0015087">
    <property type="term" value="F:cobalt ion transmembrane transporter activity"/>
    <property type="evidence" value="ECO:0007669"/>
    <property type="project" value="TreeGrafter"/>
</dbReference>
<dbReference type="SUPFAM" id="SSF143865">
    <property type="entry name" value="CorA soluble domain-like"/>
    <property type="match status" value="1"/>
</dbReference>
<evidence type="ECO:0000256" key="6">
    <source>
        <dbReference type="ARBA" id="ARBA00022842"/>
    </source>
</evidence>
<evidence type="ECO:0000313" key="14">
    <source>
        <dbReference type="Proteomes" id="UP000824140"/>
    </source>
</evidence>
<evidence type="ECO:0000313" key="13">
    <source>
        <dbReference type="EMBL" id="HIS93563.1"/>
    </source>
</evidence>
<evidence type="ECO:0000256" key="9">
    <source>
        <dbReference type="ARBA" id="ARBA00023136"/>
    </source>
</evidence>
<evidence type="ECO:0000256" key="7">
    <source>
        <dbReference type="ARBA" id="ARBA00022989"/>
    </source>
</evidence>
<reference evidence="13" key="2">
    <citation type="journal article" date="2021" name="PeerJ">
        <title>Extensive microbial diversity within the chicken gut microbiome revealed by metagenomics and culture.</title>
        <authorList>
            <person name="Gilroy R."/>
            <person name="Ravi A."/>
            <person name="Getino M."/>
            <person name="Pursley I."/>
            <person name="Horton D.L."/>
            <person name="Alikhan N.F."/>
            <person name="Baker D."/>
            <person name="Gharbi K."/>
            <person name="Hall N."/>
            <person name="Watson M."/>
            <person name="Adriaenssens E.M."/>
            <person name="Foster-Nyarko E."/>
            <person name="Jarju S."/>
            <person name="Secka A."/>
            <person name="Antonio M."/>
            <person name="Oren A."/>
            <person name="Chaudhuri R.R."/>
            <person name="La Ragione R."/>
            <person name="Hildebrand F."/>
            <person name="Pallen M.J."/>
        </authorList>
    </citation>
    <scope>NUCLEOTIDE SEQUENCE</scope>
    <source>
        <strain evidence="13">13766</strain>
    </source>
</reference>
<keyword evidence="5 12" id="KW-0812">Transmembrane</keyword>
<dbReference type="InterPro" id="IPR002523">
    <property type="entry name" value="MgTranspt_CorA/ZnTranspt_ZntB"/>
</dbReference>
<organism evidence="13 14">
    <name type="scientific">Candidatus Alectryocaccomicrobium excrementavium</name>
    <dbReference type="NCBI Taxonomy" id="2840668"/>
    <lineage>
        <taxon>Bacteria</taxon>
        <taxon>Bacillati</taxon>
        <taxon>Bacillota</taxon>
        <taxon>Clostridia</taxon>
        <taxon>Candidatus Alectryocaccomicrobium</taxon>
    </lineage>
</organism>
<dbReference type="Proteomes" id="UP000824140">
    <property type="component" value="Unassembled WGS sequence"/>
</dbReference>
<dbReference type="PANTHER" id="PTHR46494:SF1">
    <property type="entry name" value="CORA FAMILY METAL ION TRANSPORTER (EUROFUNG)"/>
    <property type="match status" value="1"/>
</dbReference>
<keyword evidence="4" id="KW-1003">Cell membrane</keyword>
<proteinExistence type="inferred from homology"/>
<feature type="transmembrane region" description="Helical" evidence="12">
    <location>
        <begin position="245"/>
        <end position="265"/>
    </location>
</feature>
<comment type="subcellular location">
    <subcellularLocation>
        <location evidence="1">Cell membrane</location>
        <topology evidence="1">Multi-pass membrane protein</topology>
    </subcellularLocation>
</comment>
<evidence type="ECO:0000256" key="2">
    <source>
        <dbReference type="ARBA" id="ARBA00009765"/>
    </source>
</evidence>
<evidence type="ECO:0008006" key="15">
    <source>
        <dbReference type="Google" id="ProtNLM"/>
    </source>
</evidence>
<evidence type="ECO:0000256" key="12">
    <source>
        <dbReference type="SAM" id="Phobius"/>
    </source>
</evidence>